<reference evidence="2" key="1">
    <citation type="journal article" date="2020" name="Stud. Mycol.">
        <title>101 Dothideomycetes genomes: a test case for predicting lifestyles and emergence of pathogens.</title>
        <authorList>
            <person name="Haridas S."/>
            <person name="Albert R."/>
            <person name="Binder M."/>
            <person name="Bloem J."/>
            <person name="Labutti K."/>
            <person name="Salamov A."/>
            <person name="Andreopoulos B."/>
            <person name="Baker S."/>
            <person name="Barry K."/>
            <person name="Bills G."/>
            <person name="Bluhm B."/>
            <person name="Cannon C."/>
            <person name="Castanera R."/>
            <person name="Culley D."/>
            <person name="Daum C."/>
            <person name="Ezra D."/>
            <person name="Gonzalez J."/>
            <person name="Henrissat B."/>
            <person name="Kuo A."/>
            <person name="Liang C."/>
            <person name="Lipzen A."/>
            <person name="Lutzoni F."/>
            <person name="Magnuson J."/>
            <person name="Mondo S."/>
            <person name="Nolan M."/>
            <person name="Ohm R."/>
            <person name="Pangilinan J."/>
            <person name="Park H.-J."/>
            <person name="Ramirez L."/>
            <person name="Alfaro M."/>
            <person name="Sun H."/>
            <person name="Tritt A."/>
            <person name="Yoshinaga Y."/>
            <person name="Zwiers L.-H."/>
            <person name="Turgeon B."/>
            <person name="Goodwin S."/>
            <person name="Spatafora J."/>
            <person name="Crous P."/>
            <person name="Grigoriev I."/>
        </authorList>
    </citation>
    <scope>NUCLEOTIDE SEQUENCE</scope>
    <source>
        <strain evidence="2">CBS 115976</strain>
    </source>
</reference>
<feature type="region of interest" description="Disordered" evidence="1">
    <location>
        <begin position="1"/>
        <end position="49"/>
    </location>
</feature>
<evidence type="ECO:0000313" key="3">
    <source>
        <dbReference type="Proteomes" id="UP000799302"/>
    </source>
</evidence>
<feature type="compositionally biased region" description="Low complexity" evidence="1">
    <location>
        <begin position="192"/>
        <end position="225"/>
    </location>
</feature>
<organism evidence="2 3">
    <name type="scientific">Microthyrium microscopicum</name>
    <dbReference type="NCBI Taxonomy" id="703497"/>
    <lineage>
        <taxon>Eukaryota</taxon>
        <taxon>Fungi</taxon>
        <taxon>Dikarya</taxon>
        <taxon>Ascomycota</taxon>
        <taxon>Pezizomycotina</taxon>
        <taxon>Dothideomycetes</taxon>
        <taxon>Dothideomycetes incertae sedis</taxon>
        <taxon>Microthyriales</taxon>
        <taxon>Microthyriaceae</taxon>
        <taxon>Microthyrium</taxon>
    </lineage>
</organism>
<feature type="compositionally biased region" description="Low complexity" evidence="1">
    <location>
        <begin position="165"/>
        <end position="177"/>
    </location>
</feature>
<feature type="compositionally biased region" description="Basic and acidic residues" evidence="1">
    <location>
        <begin position="138"/>
        <end position="149"/>
    </location>
</feature>
<evidence type="ECO:0000256" key="1">
    <source>
        <dbReference type="SAM" id="MobiDB-lite"/>
    </source>
</evidence>
<feature type="compositionally biased region" description="Basic and acidic residues" evidence="1">
    <location>
        <begin position="40"/>
        <end position="49"/>
    </location>
</feature>
<dbReference type="EMBL" id="MU004231">
    <property type="protein sequence ID" value="KAF2673963.1"/>
    <property type="molecule type" value="Genomic_DNA"/>
</dbReference>
<gene>
    <name evidence="2" type="ORF">BT63DRAFT_172306</name>
</gene>
<feature type="region of interest" description="Disordered" evidence="1">
    <location>
        <begin position="138"/>
        <end position="233"/>
    </location>
</feature>
<name>A0A6A6UR76_9PEZI</name>
<sequence length="333" mass="36502">MPPKKKVKLTNLALKDASAAQRRDQADRNLTNRLAGLPSERQKRAEKRNQIRKYMKISQLAKSSATMEEAKVTQNNEQKVFVESSVSQSSILAGVHDELVARESNLRSISPYGGDGSVASTGLVSTLQTVYEDRHEVEVMRLPKPKPPEILRGLRRTSLHGENGSESSDVSSSRASSPLQLCGDDDDVPCMSSPEPDSQQDDSGSMTSVSSRGSSVIVLSSQASSDDGNRASGQAVINTTSHARIENPVRQRKKSCGVKITRTGMTRLGAPVPTPCLEQNCLTCPEFWPGSYHRRYHKYNNSIKMSSNCPCQACLWHCHSPHYTTGKDLSTSR</sequence>
<protein>
    <submittedName>
        <fullName evidence="2">Uncharacterized protein</fullName>
    </submittedName>
</protein>
<dbReference type="Proteomes" id="UP000799302">
    <property type="component" value="Unassembled WGS sequence"/>
</dbReference>
<accession>A0A6A6UR76</accession>
<keyword evidence="3" id="KW-1185">Reference proteome</keyword>
<dbReference type="AlphaFoldDB" id="A0A6A6UR76"/>
<proteinExistence type="predicted"/>
<evidence type="ECO:0000313" key="2">
    <source>
        <dbReference type="EMBL" id="KAF2673963.1"/>
    </source>
</evidence>